<name>A0ACC2I6T2_9PLEO</name>
<reference evidence="1" key="1">
    <citation type="submission" date="2022-11" db="EMBL/GenBank/DDBJ databases">
        <title>Genome Sequence of Boeremia exigua.</title>
        <authorList>
            <person name="Buettner E."/>
        </authorList>
    </citation>
    <scope>NUCLEOTIDE SEQUENCE</scope>
    <source>
        <strain evidence="1">CU02</strain>
    </source>
</reference>
<accession>A0ACC2I6T2</accession>
<keyword evidence="2" id="KW-1185">Reference proteome</keyword>
<evidence type="ECO:0000313" key="1">
    <source>
        <dbReference type="EMBL" id="KAJ8110875.1"/>
    </source>
</evidence>
<dbReference type="Proteomes" id="UP001153331">
    <property type="component" value="Unassembled WGS sequence"/>
</dbReference>
<gene>
    <name evidence="1" type="ORF">OPT61_g6393</name>
</gene>
<evidence type="ECO:0000313" key="2">
    <source>
        <dbReference type="Proteomes" id="UP001153331"/>
    </source>
</evidence>
<proteinExistence type="predicted"/>
<protein>
    <submittedName>
        <fullName evidence="1">Uncharacterized protein</fullName>
    </submittedName>
</protein>
<organism evidence="1 2">
    <name type="scientific">Boeremia exigua</name>
    <dbReference type="NCBI Taxonomy" id="749465"/>
    <lineage>
        <taxon>Eukaryota</taxon>
        <taxon>Fungi</taxon>
        <taxon>Dikarya</taxon>
        <taxon>Ascomycota</taxon>
        <taxon>Pezizomycotina</taxon>
        <taxon>Dothideomycetes</taxon>
        <taxon>Pleosporomycetidae</taxon>
        <taxon>Pleosporales</taxon>
        <taxon>Pleosporineae</taxon>
        <taxon>Didymellaceae</taxon>
        <taxon>Boeremia</taxon>
    </lineage>
</organism>
<sequence length="92" mass="9679">MCIRLPIGAHGERVLTQAMSTLAAKSCAADLLWFGTGVRQILRELVQTSQGCSLVALCAALTEGHSIAVSALVLYDIAKQTGGPQELQPSLE</sequence>
<dbReference type="EMBL" id="JAPHNI010000457">
    <property type="protein sequence ID" value="KAJ8110875.1"/>
    <property type="molecule type" value="Genomic_DNA"/>
</dbReference>
<comment type="caution">
    <text evidence="1">The sequence shown here is derived from an EMBL/GenBank/DDBJ whole genome shotgun (WGS) entry which is preliminary data.</text>
</comment>